<dbReference type="OrthoDB" id="10577569at2759"/>
<feature type="compositionally biased region" description="Polar residues" evidence="1">
    <location>
        <begin position="324"/>
        <end position="336"/>
    </location>
</feature>
<dbReference type="EMBL" id="CAJNDS010002663">
    <property type="protein sequence ID" value="CAE7559596.1"/>
    <property type="molecule type" value="Genomic_DNA"/>
</dbReference>
<feature type="compositionally biased region" description="Basic and acidic residues" evidence="1">
    <location>
        <begin position="282"/>
        <end position="294"/>
    </location>
</feature>
<name>A0A812UBA5_9DINO</name>
<feature type="region of interest" description="Disordered" evidence="1">
    <location>
        <begin position="185"/>
        <end position="336"/>
    </location>
</feature>
<gene>
    <name evidence="2" type="ORF">SNAT2548_LOCUS31531</name>
</gene>
<reference evidence="2" key="1">
    <citation type="submission" date="2021-02" db="EMBL/GenBank/DDBJ databases">
        <authorList>
            <person name="Dougan E. K."/>
            <person name="Rhodes N."/>
            <person name="Thang M."/>
            <person name="Chan C."/>
        </authorList>
    </citation>
    <scope>NUCLEOTIDE SEQUENCE</scope>
</reference>
<evidence type="ECO:0000313" key="3">
    <source>
        <dbReference type="Proteomes" id="UP000604046"/>
    </source>
</evidence>
<sequence length="336" mass="38346">MCKLQTQDAVHEQNGFLMFPEQSWRCQFFPVYLGGSVMAERYNAHDRLGVPTFKAYFCMKSAEKWMCIEPFSFRMQAAKKESKEREALRRIEKLRANALSRNEHIRVQTRQTLGVMERKASMLALRSKRGEATCKADTRRKTQENSLLIHELEELRIEKKSLQVQVQELELQVKLAEQKVEQKQVQKALPSTGKPQLERSQSHSKGVPQAAQGLFEEAPAIHRGPKGSKLSKPVKSHEASAHHKSQEELRLARQLRKQAEQKEQQRHHQRVREELVPQELDNLMKRKAEEELHKSTGSVGDSHSSVSSGPPVGKALSAVRFHQSKSPMGSVDSMNS</sequence>
<keyword evidence="3" id="KW-1185">Reference proteome</keyword>
<comment type="caution">
    <text evidence="2">The sequence shown here is derived from an EMBL/GenBank/DDBJ whole genome shotgun (WGS) entry which is preliminary data.</text>
</comment>
<dbReference type="AlphaFoldDB" id="A0A812UBA5"/>
<accession>A0A812UBA5</accession>
<proteinExistence type="predicted"/>
<evidence type="ECO:0000313" key="2">
    <source>
        <dbReference type="EMBL" id="CAE7559596.1"/>
    </source>
</evidence>
<evidence type="ECO:0000256" key="1">
    <source>
        <dbReference type="SAM" id="MobiDB-lite"/>
    </source>
</evidence>
<dbReference type="Proteomes" id="UP000604046">
    <property type="component" value="Unassembled WGS sequence"/>
</dbReference>
<feature type="compositionally biased region" description="Low complexity" evidence="1">
    <location>
        <begin position="295"/>
        <end position="313"/>
    </location>
</feature>
<feature type="compositionally biased region" description="Basic and acidic residues" evidence="1">
    <location>
        <begin position="235"/>
        <end position="275"/>
    </location>
</feature>
<protein>
    <submittedName>
        <fullName evidence="2">Uncharacterized protein</fullName>
    </submittedName>
</protein>
<organism evidence="2 3">
    <name type="scientific">Symbiodinium natans</name>
    <dbReference type="NCBI Taxonomy" id="878477"/>
    <lineage>
        <taxon>Eukaryota</taxon>
        <taxon>Sar</taxon>
        <taxon>Alveolata</taxon>
        <taxon>Dinophyceae</taxon>
        <taxon>Suessiales</taxon>
        <taxon>Symbiodiniaceae</taxon>
        <taxon>Symbiodinium</taxon>
    </lineage>
</organism>